<dbReference type="InterPro" id="IPR017907">
    <property type="entry name" value="Znf_RING_CS"/>
</dbReference>
<proteinExistence type="predicted"/>
<dbReference type="Gene3D" id="3.30.40.10">
    <property type="entry name" value="Zinc/RING finger domain, C3HC4 (zinc finger)"/>
    <property type="match status" value="1"/>
</dbReference>
<dbReference type="PANTHER" id="PTHR46717">
    <property type="entry name" value="E3 UBIQUITIN-PROTEIN LIGASE RNF180"/>
    <property type="match status" value="1"/>
</dbReference>
<dbReference type="InterPro" id="IPR033263">
    <property type="entry name" value="RNF180"/>
</dbReference>
<dbReference type="InterPro" id="IPR013083">
    <property type="entry name" value="Znf_RING/FYVE/PHD"/>
</dbReference>
<keyword evidence="3" id="KW-0862">Zinc</keyword>
<evidence type="ECO:0000256" key="5">
    <source>
        <dbReference type="SAM" id="Phobius"/>
    </source>
</evidence>
<evidence type="ECO:0000256" key="2">
    <source>
        <dbReference type="ARBA" id="ARBA00022771"/>
    </source>
</evidence>
<dbReference type="InterPro" id="IPR045790">
    <property type="entry name" value="RNF180_C"/>
</dbReference>
<sequence>MMLRVYTGDGKRVTAAGEDVTDGDRQCPDEAADENPCAVCSVWHVNVDTLPDWILTSVQQAQWTVGKLNCQTCGARLGGFNFTNRSSCPCGQDATVHLNKSRVDPDCKHHVLIVQPRMRTTTRPAGERAALPTDHTEISERRPEFNRTATDSLQLLSGFCPSVLADRSAAVDSTRAGTDDEPPWSRISDPTSQEFDTVAEALGDAVVARSFVSGGRRSLLDQQLLEAVESSGETARVHEEISDQTFFLRGRTASDGVAEREDDTAAERVSASLLDGDEDSERLTCAVCLEVYVRPHSCQPCGHVFCEPCLRTLARNRPANTPCPLCRALISQTDLHQELSHTAETLFPKVVHGRQRIFQNAPCAKWPLPSRRKCFRSFWGFQRRTRRGRRSAHGGVALDFSDIRDWLFDVGLVQTHSVNWILVCLVLGFLTSYFFF</sequence>
<dbReference type="SUPFAM" id="SSF57850">
    <property type="entry name" value="RING/U-box"/>
    <property type="match status" value="1"/>
</dbReference>
<dbReference type="CDD" id="cd16554">
    <property type="entry name" value="RING-HC_RNF180"/>
    <property type="match status" value="1"/>
</dbReference>
<dbReference type="GO" id="GO:0061630">
    <property type="term" value="F:ubiquitin protein ligase activity"/>
    <property type="evidence" value="ECO:0007669"/>
    <property type="project" value="InterPro"/>
</dbReference>
<evidence type="ECO:0000256" key="1">
    <source>
        <dbReference type="ARBA" id="ARBA00022723"/>
    </source>
</evidence>
<evidence type="ECO:0000259" key="6">
    <source>
        <dbReference type="PROSITE" id="PS50089"/>
    </source>
</evidence>
<dbReference type="GO" id="GO:0042428">
    <property type="term" value="P:serotonin metabolic process"/>
    <property type="evidence" value="ECO:0007669"/>
    <property type="project" value="TreeGrafter"/>
</dbReference>
<evidence type="ECO:0000256" key="3">
    <source>
        <dbReference type="ARBA" id="ARBA00022833"/>
    </source>
</evidence>
<dbReference type="GO" id="GO:0042415">
    <property type="term" value="P:norepinephrine metabolic process"/>
    <property type="evidence" value="ECO:0007669"/>
    <property type="project" value="TreeGrafter"/>
</dbReference>
<protein>
    <recommendedName>
        <fullName evidence="6">RING-type domain-containing protein</fullName>
    </recommendedName>
</protein>
<dbReference type="Pfam" id="PF19332">
    <property type="entry name" value="RNF180_C"/>
    <property type="match status" value="1"/>
</dbReference>
<dbReference type="EMBL" id="VEVO01000014">
    <property type="protein sequence ID" value="KAF0031240.1"/>
    <property type="molecule type" value="Genomic_DNA"/>
</dbReference>
<comment type="caution">
    <text evidence="7">The sequence shown here is derived from an EMBL/GenBank/DDBJ whole genome shotgun (WGS) entry which is preliminary data.</text>
</comment>
<dbReference type="GO" id="GO:0008270">
    <property type="term" value="F:zinc ion binding"/>
    <property type="evidence" value="ECO:0007669"/>
    <property type="project" value="UniProtKB-KW"/>
</dbReference>
<dbReference type="Pfam" id="PF00097">
    <property type="entry name" value="zf-C3HC4"/>
    <property type="match status" value="1"/>
</dbReference>
<keyword evidence="2 4" id="KW-0863">Zinc-finger</keyword>
<accession>A0A6A4SH82</accession>
<dbReference type="GO" id="GO:0000209">
    <property type="term" value="P:protein polyubiquitination"/>
    <property type="evidence" value="ECO:0007669"/>
    <property type="project" value="InterPro"/>
</dbReference>
<dbReference type="Proteomes" id="UP000438429">
    <property type="component" value="Unassembled WGS sequence"/>
</dbReference>
<gene>
    <name evidence="7" type="ORF">F2P81_015795</name>
</gene>
<keyword evidence="1" id="KW-0479">Metal-binding</keyword>
<dbReference type="PROSITE" id="PS50089">
    <property type="entry name" value="ZF_RING_2"/>
    <property type="match status" value="1"/>
</dbReference>
<dbReference type="InterPro" id="IPR001841">
    <property type="entry name" value="Znf_RING"/>
</dbReference>
<keyword evidence="5" id="KW-0472">Membrane</keyword>
<evidence type="ECO:0000313" key="8">
    <source>
        <dbReference type="Proteomes" id="UP000438429"/>
    </source>
</evidence>
<feature type="transmembrane region" description="Helical" evidence="5">
    <location>
        <begin position="417"/>
        <end position="435"/>
    </location>
</feature>
<keyword evidence="5" id="KW-0812">Transmembrane</keyword>
<feature type="domain" description="RING-type" evidence="6">
    <location>
        <begin position="285"/>
        <end position="327"/>
    </location>
</feature>
<reference evidence="7 8" key="1">
    <citation type="submission" date="2019-06" db="EMBL/GenBank/DDBJ databases">
        <title>Draft genomes of female and male turbot (Scophthalmus maximus).</title>
        <authorList>
            <person name="Xu H."/>
            <person name="Xu X.-W."/>
            <person name="Shao C."/>
            <person name="Chen S."/>
        </authorList>
    </citation>
    <scope>NUCLEOTIDE SEQUENCE [LARGE SCALE GENOMIC DNA]</scope>
    <source>
        <strain evidence="7">Ysfricsl-2016a</strain>
        <tissue evidence="7">Blood</tissue>
    </source>
</reference>
<dbReference type="SMART" id="SM00184">
    <property type="entry name" value="RING"/>
    <property type="match status" value="1"/>
</dbReference>
<keyword evidence="5" id="KW-1133">Transmembrane helix</keyword>
<evidence type="ECO:0000256" key="4">
    <source>
        <dbReference type="PROSITE-ProRule" id="PRU00175"/>
    </source>
</evidence>
<dbReference type="GO" id="GO:0031624">
    <property type="term" value="F:ubiquitin conjugating enzyme binding"/>
    <property type="evidence" value="ECO:0007669"/>
    <property type="project" value="TreeGrafter"/>
</dbReference>
<dbReference type="GO" id="GO:0005789">
    <property type="term" value="C:endoplasmic reticulum membrane"/>
    <property type="evidence" value="ECO:0007669"/>
    <property type="project" value="TreeGrafter"/>
</dbReference>
<dbReference type="AlphaFoldDB" id="A0A6A4SH82"/>
<name>A0A6A4SH82_SCOMX</name>
<dbReference type="InterPro" id="IPR018957">
    <property type="entry name" value="Znf_C3HC4_RING-type"/>
</dbReference>
<evidence type="ECO:0000313" key="7">
    <source>
        <dbReference type="EMBL" id="KAF0031240.1"/>
    </source>
</evidence>
<dbReference type="PANTHER" id="PTHR46717:SF1">
    <property type="entry name" value="E3 UBIQUITIN-PROTEIN LIGASE RNF180"/>
    <property type="match status" value="1"/>
</dbReference>
<dbReference type="GO" id="GO:0032436">
    <property type="term" value="P:positive regulation of proteasomal ubiquitin-dependent protein catabolic process"/>
    <property type="evidence" value="ECO:0007669"/>
    <property type="project" value="TreeGrafter"/>
</dbReference>
<organism evidence="7 8">
    <name type="scientific">Scophthalmus maximus</name>
    <name type="common">Turbot</name>
    <name type="synonym">Psetta maxima</name>
    <dbReference type="NCBI Taxonomy" id="52904"/>
    <lineage>
        <taxon>Eukaryota</taxon>
        <taxon>Metazoa</taxon>
        <taxon>Chordata</taxon>
        <taxon>Craniata</taxon>
        <taxon>Vertebrata</taxon>
        <taxon>Euteleostomi</taxon>
        <taxon>Actinopterygii</taxon>
        <taxon>Neopterygii</taxon>
        <taxon>Teleostei</taxon>
        <taxon>Neoteleostei</taxon>
        <taxon>Acanthomorphata</taxon>
        <taxon>Carangaria</taxon>
        <taxon>Pleuronectiformes</taxon>
        <taxon>Pleuronectoidei</taxon>
        <taxon>Scophthalmidae</taxon>
        <taxon>Scophthalmus</taxon>
    </lineage>
</organism>
<dbReference type="PROSITE" id="PS00518">
    <property type="entry name" value="ZF_RING_1"/>
    <property type="match status" value="1"/>
</dbReference>